<dbReference type="RefSeq" id="WP_241273470.1">
    <property type="nucleotide sequence ID" value="NZ_JAKZGS010000002.1"/>
</dbReference>
<dbReference type="SUPFAM" id="SSF51206">
    <property type="entry name" value="cAMP-binding domain-like"/>
    <property type="match status" value="1"/>
</dbReference>
<proteinExistence type="predicted"/>
<protein>
    <recommendedName>
        <fullName evidence="3">cAMP-binding domain of CRP or a regulatory subunit of cAMP-dependent protein kinases</fullName>
    </recommendedName>
</protein>
<organism evidence="1 2">
    <name type="scientific">Belliella calami</name>
    <dbReference type="NCBI Taxonomy" id="2923436"/>
    <lineage>
        <taxon>Bacteria</taxon>
        <taxon>Pseudomonadati</taxon>
        <taxon>Bacteroidota</taxon>
        <taxon>Cytophagia</taxon>
        <taxon>Cytophagales</taxon>
        <taxon>Cyclobacteriaceae</taxon>
        <taxon>Belliella</taxon>
    </lineage>
</organism>
<evidence type="ECO:0000313" key="1">
    <source>
        <dbReference type="EMBL" id="MCH7396955.1"/>
    </source>
</evidence>
<comment type="caution">
    <text evidence="1">The sequence shown here is derived from an EMBL/GenBank/DDBJ whole genome shotgun (WGS) entry which is preliminary data.</text>
</comment>
<reference evidence="1" key="1">
    <citation type="submission" date="2022-03" db="EMBL/GenBank/DDBJ databases">
        <title>De novo assembled genomes of Belliella spp. (Cyclobacteriaceae) strains.</title>
        <authorList>
            <person name="Szabo A."/>
            <person name="Korponai K."/>
            <person name="Felfoldi T."/>
        </authorList>
    </citation>
    <scope>NUCLEOTIDE SEQUENCE</scope>
    <source>
        <strain evidence="1">DSM 107340</strain>
    </source>
</reference>
<dbReference type="EMBL" id="JAKZGS010000002">
    <property type="protein sequence ID" value="MCH7396955.1"/>
    <property type="molecule type" value="Genomic_DNA"/>
</dbReference>
<dbReference type="InterPro" id="IPR014710">
    <property type="entry name" value="RmlC-like_jellyroll"/>
</dbReference>
<gene>
    <name evidence="1" type="ORF">MM236_03105</name>
</gene>
<evidence type="ECO:0000313" key="2">
    <source>
        <dbReference type="Proteomes" id="UP001165488"/>
    </source>
</evidence>
<dbReference type="SUPFAM" id="SSF46785">
    <property type="entry name" value="Winged helix' DNA-binding domain"/>
    <property type="match status" value="1"/>
</dbReference>
<accession>A0ABS9ULB2</accession>
<dbReference type="Gene3D" id="2.60.120.10">
    <property type="entry name" value="Jelly Rolls"/>
    <property type="match status" value="1"/>
</dbReference>
<dbReference type="Proteomes" id="UP001165488">
    <property type="component" value="Unassembled WGS sequence"/>
</dbReference>
<dbReference type="InterPro" id="IPR036390">
    <property type="entry name" value="WH_DNA-bd_sf"/>
</dbReference>
<sequence>MPEKLKVHLITDSIKECGIEINQIHLNPEKEINEGLVYVQEGIAKIYGINEKGLKINTDLILQGEIFLVQKGNYQSRDNFYLEGLKYSKIFFLPLDHLSSIQKEFLPEIQMKFYNERLKRIHQQKVRNYDLELLERVFYLLFDFCLIFGKASDAYYSMPNFFTHDELSNILRNCRQNITACLNKLKRDGIIQYNRKEIKIEKTIFEEKKVKYLSGLKKNKETVQC</sequence>
<dbReference type="InterPro" id="IPR018490">
    <property type="entry name" value="cNMP-bd_dom_sf"/>
</dbReference>
<keyword evidence="2" id="KW-1185">Reference proteome</keyword>
<evidence type="ECO:0008006" key="3">
    <source>
        <dbReference type="Google" id="ProtNLM"/>
    </source>
</evidence>
<dbReference type="InterPro" id="IPR036388">
    <property type="entry name" value="WH-like_DNA-bd_sf"/>
</dbReference>
<dbReference type="Gene3D" id="1.10.10.10">
    <property type="entry name" value="Winged helix-like DNA-binding domain superfamily/Winged helix DNA-binding domain"/>
    <property type="match status" value="1"/>
</dbReference>
<name>A0ABS9ULB2_9BACT</name>